<dbReference type="GO" id="GO:0010420">
    <property type="term" value="F:polyprenyldihydroxybenzoate methyltransferase activity"/>
    <property type="evidence" value="ECO:0007669"/>
    <property type="project" value="InterPro"/>
</dbReference>
<dbReference type="InterPro" id="IPR029063">
    <property type="entry name" value="SAM-dependent_MTases_sf"/>
</dbReference>
<dbReference type="FunFam" id="3.40.50.150:FF:000028">
    <property type="entry name" value="Ubiquinone biosynthesis O-methyltransferase"/>
    <property type="match status" value="1"/>
</dbReference>
<dbReference type="HAMAP" id="MF_00472">
    <property type="entry name" value="UbiG"/>
    <property type="match status" value="1"/>
</dbReference>
<dbReference type="InterPro" id="IPR010233">
    <property type="entry name" value="UbiG_MeTrfase"/>
</dbReference>
<dbReference type="PANTHER" id="PTHR43464:SF19">
    <property type="entry name" value="UBIQUINONE BIOSYNTHESIS O-METHYLTRANSFERASE, MITOCHONDRIAL"/>
    <property type="match status" value="1"/>
</dbReference>
<dbReference type="PANTHER" id="PTHR43464">
    <property type="entry name" value="METHYLTRANSFERASE"/>
    <property type="match status" value="1"/>
</dbReference>
<keyword evidence="3" id="KW-0831">Ubiquinone biosynthesis</keyword>
<dbReference type="EMBL" id="MN079097">
    <property type="protein sequence ID" value="QEA05257.1"/>
    <property type="molecule type" value="Genomic_DNA"/>
</dbReference>
<dbReference type="Pfam" id="PF13489">
    <property type="entry name" value="Methyltransf_23"/>
    <property type="match status" value="1"/>
</dbReference>
<reference evidence="5" key="1">
    <citation type="submission" date="2019-06" db="EMBL/GenBank/DDBJ databases">
        <authorList>
            <person name="Murdoch R.W."/>
            <person name="Fathepure B."/>
        </authorList>
    </citation>
    <scope>NUCLEOTIDE SEQUENCE</scope>
</reference>
<keyword evidence="2 5" id="KW-0808">Transferase</keyword>
<dbReference type="NCBIfam" id="TIGR01983">
    <property type="entry name" value="UbiG"/>
    <property type="match status" value="1"/>
</dbReference>
<keyword evidence="5" id="KW-0830">Ubiquinone</keyword>
<sequence length="243" mass="25996">MSPLSENADPGELAKFNRSAAHWWDPEGEFRPLHEMNPLRLDFIEEATGSLAGRRVLDVGCGGGLLAEGMARRGARVTGVDLGDEGLSVARLHAGESGLEIDYRHASAETMAAEAPATFDVVTCLEMIEHVPDPAAVVAACARAAAPGGTVVFSTVSRTPKAWLLAVVGAEYVAGLLPRGTHDYTQFVRPSELAAWARDAGLSLTRLTGIHYNPVTRRCRRCRDVSVNYIAAFRADGEQGGRD</sequence>
<evidence type="ECO:0000256" key="4">
    <source>
        <dbReference type="ARBA" id="ARBA00022691"/>
    </source>
</evidence>
<evidence type="ECO:0000256" key="1">
    <source>
        <dbReference type="ARBA" id="ARBA00022603"/>
    </source>
</evidence>
<keyword evidence="4" id="KW-0949">S-adenosyl-L-methionine</keyword>
<protein>
    <submittedName>
        <fullName evidence="5">Ubiquinone biosynthesis O-methyltransferase</fullName>
        <ecNumber evidence="5">2.1.1.222</ecNumber>
    </submittedName>
</protein>
<evidence type="ECO:0000256" key="2">
    <source>
        <dbReference type="ARBA" id="ARBA00022679"/>
    </source>
</evidence>
<dbReference type="Gene3D" id="3.40.50.150">
    <property type="entry name" value="Vaccinia Virus protein VP39"/>
    <property type="match status" value="1"/>
</dbReference>
<dbReference type="EC" id="2.1.1.222" evidence="5"/>
<organism evidence="5">
    <name type="scientific">uncultured organism</name>
    <dbReference type="NCBI Taxonomy" id="155900"/>
    <lineage>
        <taxon>unclassified sequences</taxon>
        <taxon>environmental samples</taxon>
    </lineage>
</organism>
<dbReference type="GO" id="GO:0032259">
    <property type="term" value="P:methylation"/>
    <property type="evidence" value="ECO:0007669"/>
    <property type="project" value="UniProtKB-KW"/>
</dbReference>
<dbReference type="CDD" id="cd02440">
    <property type="entry name" value="AdoMet_MTases"/>
    <property type="match status" value="1"/>
</dbReference>
<evidence type="ECO:0000313" key="5">
    <source>
        <dbReference type="EMBL" id="QEA05257.1"/>
    </source>
</evidence>
<dbReference type="SUPFAM" id="SSF53335">
    <property type="entry name" value="S-adenosyl-L-methionine-dependent methyltransferases"/>
    <property type="match status" value="1"/>
</dbReference>
<dbReference type="GO" id="GO:0102208">
    <property type="term" value="F:2-polyprenyl-6-hydroxyphenol methylase activity"/>
    <property type="evidence" value="ECO:0007669"/>
    <property type="project" value="UniProtKB-EC"/>
</dbReference>
<evidence type="ECO:0000256" key="3">
    <source>
        <dbReference type="ARBA" id="ARBA00022688"/>
    </source>
</evidence>
<accession>A0A5B8REX8</accession>
<dbReference type="AlphaFoldDB" id="A0A5B8REX8"/>
<dbReference type="GO" id="GO:0061542">
    <property type="term" value="F:3-demethylubiquinol 3-O-methyltransferase activity"/>
    <property type="evidence" value="ECO:0007669"/>
    <property type="project" value="InterPro"/>
</dbReference>
<proteinExistence type="inferred from homology"/>
<gene>
    <name evidence="5" type="primary">ubiG_1</name>
    <name evidence="5" type="ORF">KBTEX_01577</name>
</gene>
<name>A0A5B8REX8_9ZZZZ</name>
<keyword evidence="1 5" id="KW-0489">Methyltransferase</keyword>